<evidence type="ECO:0000313" key="3">
    <source>
        <dbReference type="Proteomes" id="UP000050424"/>
    </source>
</evidence>
<dbReference type="OrthoDB" id="10597727at2759"/>
<dbReference type="Proteomes" id="UP000050424">
    <property type="component" value="Unassembled WGS sequence"/>
</dbReference>
<proteinExistence type="predicted"/>
<feature type="region of interest" description="Disordered" evidence="1">
    <location>
        <begin position="1"/>
        <end position="65"/>
    </location>
</feature>
<sequence length="169" mass="18846">MDVDSPNGIESPQPPPQSPPQSSGRLPSHPNHSPRGRLRRQLPTHPRLTRSRLRQGLIGSGRRVSSIQASIQEVLHIDEGGHRAADDILRGIGGFSESDSLRTAARQRAALENDIAQLHRDSEDRKRRRLEEQRRRKRAKNGPANPAPPPQSPKSPQLPDRRLARDAKP</sequence>
<comment type="caution">
    <text evidence="2">The sequence shown here is derived from an EMBL/GenBank/DDBJ whole genome shotgun (WGS) entry which is preliminary data.</text>
</comment>
<dbReference type="EMBL" id="LKCW01000303">
    <property type="protein sequence ID" value="KPM34768.1"/>
    <property type="molecule type" value="Genomic_DNA"/>
</dbReference>
<keyword evidence="3" id="KW-1185">Reference proteome</keyword>
<reference evidence="2 3" key="1">
    <citation type="submission" date="2015-09" db="EMBL/GenBank/DDBJ databases">
        <title>Draft genome of a European isolate of the apple canker pathogen Neonectria ditissima.</title>
        <authorList>
            <person name="Gomez-Cortecero A."/>
            <person name="Harrison R.J."/>
            <person name="Armitage A.D."/>
        </authorList>
    </citation>
    <scope>NUCLEOTIDE SEQUENCE [LARGE SCALE GENOMIC DNA]</scope>
    <source>
        <strain evidence="2 3">R09/05</strain>
    </source>
</reference>
<evidence type="ECO:0000256" key="1">
    <source>
        <dbReference type="SAM" id="MobiDB-lite"/>
    </source>
</evidence>
<organism evidence="2 3">
    <name type="scientific">Neonectria ditissima</name>
    <dbReference type="NCBI Taxonomy" id="78410"/>
    <lineage>
        <taxon>Eukaryota</taxon>
        <taxon>Fungi</taxon>
        <taxon>Dikarya</taxon>
        <taxon>Ascomycota</taxon>
        <taxon>Pezizomycotina</taxon>
        <taxon>Sordariomycetes</taxon>
        <taxon>Hypocreomycetidae</taxon>
        <taxon>Hypocreales</taxon>
        <taxon>Nectriaceae</taxon>
        <taxon>Neonectria</taxon>
    </lineage>
</organism>
<feature type="region of interest" description="Disordered" evidence="1">
    <location>
        <begin position="113"/>
        <end position="169"/>
    </location>
</feature>
<name>A0A0P7B273_9HYPO</name>
<feature type="compositionally biased region" description="Basic residues" evidence="1">
    <location>
        <begin position="32"/>
        <end position="53"/>
    </location>
</feature>
<accession>A0A0P7B273</accession>
<feature type="compositionally biased region" description="Basic and acidic residues" evidence="1">
    <location>
        <begin position="117"/>
        <end position="134"/>
    </location>
</feature>
<feature type="compositionally biased region" description="Basic and acidic residues" evidence="1">
    <location>
        <begin position="159"/>
        <end position="169"/>
    </location>
</feature>
<gene>
    <name evidence="2" type="ORF">AK830_g11815</name>
</gene>
<dbReference type="AlphaFoldDB" id="A0A0P7B273"/>
<evidence type="ECO:0000313" key="2">
    <source>
        <dbReference type="EMBL" id="KPM34768.1"/>
    </source>
</evidence>
<protein>
    <submittedName>
        <fullName evidence="2">Uncharacterized protein</fullName>
    </submittedName>
</protein>